<dbReference type="AlphaFoldDB" id="A0A443REE1"/>
<dbReference type="PANTHER" id="PTHR13628">
    <property type="entry name" value="TRANSMEMBRANE PROTEIN 267"/>
    <property type="match status" value="1"/>
</dbReference>
<comment type="subcellular location">
    <subcellularLocation>
        <location evidence="1">Membrane</location>
        <topology evidence="1">Multi-pass membrane protein</topology>
    </subcellularLocation>
</comment>
<comment type="caution">
    <text evidence="7">The sequence shown here is derived from an EMBL/GenBank/DDBJ whole genome shotgun (WGS) entry which is preliminary data.</text>
</comment>
<keyword evidence="8" id="KW-1185">Reference proteome</keyword>
<evidence type="ECO:0000256" key="1">
    <source>
        <dbReference type="ARBA" id="ARBA00004141"/>
    </source>
</evidence>
<evidence type="ECO:0000313" key="7">
    <source>
        <dbReference type="EMBL" id="RWS13630.1"/>
    </source>
</evidence>
<feature type="non-terminal residue" evidence="7">
    <location>
        <position position="1"/>
    </location>
</feature>
<feature type="transmembrane region" description="Helical" evidence="6">
    <location>
        <begin position="103"/>
        <end position="123"/>
    </location>
</feature>
<evidence type="ECO:0000256" key="6">
    <source>
        <dbReference type="SAM" id="Phobius"/>
    </source>
</evidence>
<reference evidence="7 8" key="1">
    <citation type="journal article" date="2018" name="Gigascience">
        <title>Genomes of trombidid mites reveal novel predicted allergens and laterally-transferred genes associated with secondary metabolism.</title>
        <authorList>
            <person name="Dong X."/>
            <person name="Chaisiri K."/>
            <person name="Xia D."/>
            <person name="Armstrong S.D."/>
            <person name="Fang Y."/>
            <person name="Donnelly M.J."/>
            <person name="Kadowaki T."/>
            <person name="McGarry J.W."/>
            <person name="Darby A.C."/>
            <person name="Makepeace B.L."/>
        </authorList>
    </citation>
    <scope>NUCLEOTIDE SEQUENCE [LARGE SCALE GENOMIC DNA]</scope>
    <source>
        <strain evidence="7">UoL-WK</strain>
    </source>
</reference>
<protein>
    <recommendedName>
        <fullName evidence="2">Transmembrane protein 267</fullName>
    </recommendedName>
</protein>
<proteinExistence type="predicted"/>
<organism evidence="7 8">
    <name type="scientific">Dinothrombium tinctorium</name>
    <dbReference type="NCBI Taxonomy" id="1965070"/>
    <lineage>
        <taxon>Eukaryota</taxon>
        <taxon>Metazoa</taxon>
        <taxon>Ecdysozoa</taxon>
        <taxon>Arthropoda</taxon>
        <taxon>Chelicerata</taxon>
        <taxon>Arachnida</taxon>
        <taxon>Acari</taxon>
        <taxon>Acariformes</taxon>
        <taxon>Trombidiformes</taxon>
        <taxon>Prostigmata</taxon>
        <taxon>Anystina</taxon>
        <taxon>Parasitengona</taxon>
        <taxon>Trombidioidea</taxon>
        <taxon>Trombidiidae</taxon>
        <taxon>Dinothrombium</taxon>
    </lineage>
</organism>
<dbReference type="InterPro" id="IPR026572">
    <property type="entry name" value="TMEM267"/>
</dbReference>
<gene>
    <name evidence="7" type="ORF">B4U79_05217</name>
</gene>
<evidence type="ECO:0000256" key="2">
    <source>
        <dbReference type="ARBA" id="ARBA00013977"/>
    </source>
</evidence>
<evidence type="ECO:0000256" key="4">
    <source>
        <dbReference type="ARBA" id="ARBA00022989"/>
    </source>
</evidence>
<evidence type="ECO:0000256" key="3">
    <source>
        <dbReference type="ARBA" id="ARBA00022692"/>
    </source>
</evidence>
<dbReference type="PANTHER" id="PTHR13628:SF1">
    <property type="entry name" value="TRANSMEMBRANE PROTEIN 267"/>
    <property type="match status" value="1"/>
</dbReference>
<evidence type="ECO:0000256" key="5">
    <source>
        <dbReference type="ARBA" id="ARBA00023136"/>
    </source>
</evidence>
<name>A0A443REE1_9ACAR</name>
<evidence type="ECO:0000313" key="8">
    <source>
        <dbReference type="Proteomes" id="UP000285301"/>
    </source>
</evidence>
<dbReference type="OrthoDB" id="10014558at2759"/>
<feature type="transmembrane region" description="Helical" evidence="6">
    <location>
        <begin position="78"/>
        <end position="96"/>
    </location>
</feature>
<feature type="transmembrane region" description="Helical" evidence="6">
    <location>
        <begin position="143"/>
        <end position="164"/>
    </location>
</feature>
<keyword evidence="3 6" id="KW-0812">Transmembrane</keyword>
<sequence length="180" mass="20557">STDTLILVRAFADNCVHSLIAFLSWFSLKFCKTQQFSLQKLTFIECLCCAAIASFIDFDHFLAARSFHLKRVLNLSSRPPFHCSTLFLLISTILVVVGSKMKLILLTVAGFMLFVASSTHHLRDGLRRGLWLYPFANTPPLNPILYFASLFSIPIVSYFLLNFFETFINRNESTIKYEIV</sequence>
<feature type="transmembrane region" description="Helical" evidence="6">
    <location>
        <begin position="40"/>
        <end position="58"/>
    </location>
</feature>
<keyword evidence="4 6" id="KW-1133">Transmembrane helix</keyword>
<feature type="transmembrane region" description="Helical" evidence="6">
    <location>
        <begin position="6"/>
        <end position="28"/>
    </location>
</feature>
<accession>A0A443REE1</accession>
<keyword evidence="5 6" id="KW-0472">Membrane</keyword>
<dbReference type="GO" id="GO:0016020">
    <property type="term" value="C:membrane"/>
    <property type="evidence" value="ECO:0007669"/>
    <property type="project" value="UniProtKB-SubCell"/>
</dbReference>
<dbReference type="EMBL" id="NCKU01000933">
    <property type="protein sequence ID" value="RWS13630.1"/>
    <property type="molecule type" value="Genomic_DNA"/>
</dbReference>
<dbReference type="Proteomes" id="UP000285301">
    <property type="component" value="Unassembled WGS sequence"/>
</dbReference>